<evidence type="ECO:0000256" key="3">
    <source>
        <dbReference type="ARBA" id="ARBA00022606"/>
    </source>
</evidence>
<keyword evidence="8 10" id="KW-0675">Receptor</keyword>
<evidence type="ECO:0000256" key="8">
    <source>
        <dbReference type="ARBA" id="ARBA00023170"/>
    </source>
</evidence>
<keyword evidence="7" id="KW-0472">Membrane</keyword>
<dbReference type="EMBL" id="JTDY01003149">
    <property type="protein sequence ID" value="KOB70068.1"/>
    <property type="molecule type" value="Genomic_DNA"/>
</dbReference>
<dbReference type="AlphaFoldDB" id="A0A0L7L3J3"/>
<organism evidence="10 11">
    <name type="scientific">Operophtera brumata</name>
    <name type="common">Winter moth</name>
    <name type="synonym">Phalaena brumata</name>
    <dbReference type="NCBI Taxonomy" id="104452"/>
    <lineage>
        <taxon>Eukaryota</taxon>
        <taxon>Metazoa</taxon>
        <taxon>Ecdysozoa</taxon>
        <taxon>Arthropoda</taxon>
        <taxon>Hexapoda</taxon>
        <taxon>Insecta</taxon>
        <taxon>Pterygota</taxon>
        <taxon>Neoptera</taxon>
        <taxon>Endopterygota</taxon>
        <taxon>Lepidoptera</taxon>
        <taxon>Glossata</taxon>
        <taxon>Ditrysia</taxon>
        <taxon>Geometroidea</taxon>
        <taxon>Geometridae</taxon>
        <taxon>Larentiinae</taxon>
        <taxon>Operophtera</taxon>
    </lineage>
</organism>
<keyword evidence="6" id="KW-1133">Transmembrane helix</keyword>
<keyword evidence="4" id="KW-0812">Transmembrane</keyword>
<evidence type="ECO:0000313" key="11">
    <source>
        <dbReference type="Proteomes" id="UP000037510"/>
    </source>
</evidence>
<evidence type="ECO:0000256" key="7">
    <source>
        <dbReference type="ARBA" id="ARBA00023136"/>
    </source>
</evidence>
<keyword evidence="2" id="KW-1003">Cell membrane</keyword>
<name>A0A0L7L3J3_OPEBR</name>
<feature type="non-terminal residue" evidence="10">
    <location>
        <position position="114"/>
    </location>
</feature>
<keyword evidence="3" id="KW-0716">Sensory transduction</keyword>
<dbReference type="InterPro" id="IPR004117">
    <property type="entry name" value="7tm6_olfct_rcpt"/>
</dbReference>
<evidence type="ECO:0000256" key="1">
    <source>
        <dbReference type="ARBA" id="ARBA00004651"/>
    </source>
</evidence>
<reference evidence="10 11" key="1">
    <citation type="journal article" date="2015" name="Genome Biol. Evol.">
        <title>The genome of winter moth (Operophtera brumata) provides a genomic perspective on sexual dimorphism and phenology.</title>
        <authorList>
            <person name="Derks M.F."/>
            <person name="Smit S."/>
            <person name="Salis L."/>
            <person name="Schijlen E."/>
            <person name="Bossers A."/>
            <person name="Mateman C."/>
            <person name="Pijl A.S."/>
            <person name="de Ridder D."/>
            <person name="Groenen M.A."/>
            <person name="Visser M.E."/>
            <person name="Megens H.J."/>
        </authorList>
    </citation>
    <scope>NUCLEOTIDE SEQUENCE [LARGE SCALE GENOMIC DNA]</scope>
    <source>
        <strain evidence="10">WM2013NL</strain>
        <tissue evidence="10">Head and thorax</tissue>
    </source>
</reference>
<gene>
    <name evidence="10" type="ORF">OBRU01_15852</name>
</gene>
<accession>A0A0L7L3J3</accession>
<evidence type="ECO:0000256" key="6">
    <source>
        <dbReference type="ARBA" id="ARBA00022989"/>
    </source>
</evidence>
<dbReference type="GO" id="GO:0007165">
    <property type="term" value="P:signal transduction"/>
    <property type="evidence" value="ECO:0007669"/>
    <property type="project" value="UniProtKB-KW"/>
</dbReference>
<dbReference type="GO" id="GO:0005886">
    <property type="term" value="C:plasma membrane"/>
    <property type="evidence" value="ECO:0007669"/>
    <property type="project" value="UniProtKB-SubCell"/>
</dbReference>
<dbReference type="PANTHER" id="PTHR21137">
    <property type="entry name" value="ODORANT RECEPTOR"/>
    <property type="match status" value="1"/>
</dbReference>
<comment type="subcellular location">
    <subcellularLocation>
        <location evidence="1">Cell membrane</location>
        <topology evidence="1">Multi-pass membrane protein</topology>
    </subcellularLocation>
</comment>
<keyword evidence="5" id="KW-0552">Olfaction</keyword>
<dbReference type="GO" id="GO:0005549">
    <property type="term" value="F:odorant binding"/>
    <property type="evidence" value="ECO:0007669"/>
    <property type="project" value="InterPro"/>
</dbReference>
<evidence type="ECO:0000256" key="5">
    <source>
        <dbReference type="ARBA" id="ARBA00022725"/>
    </source>
</evidence>
<dbReference type="Pfam" id="PF02949">
    <property type="entry name" value="7tm_6"/>
    <property type="match status" value="1"/>
</dbReference>
<comment type="caution">
    <text evidence="10">The sequence shown here is derived from an EMBL/GenBank/DDBJ whole genome shotgun (WGS) entry which is preliminary data.</text>
</comment>
<dbReference type="PANTHER" id="PTHR21137:SF35">
    <property type="entry name" value="ODORANT RECEPTOR 19A-RELATED"/>
    <property type="match status" value="1"/>
</dbReference>
<sequence length="114" mass="12734">MALCRCRLRLSAFALKNLCSGINISKHLLTSDQETIIRSRLRVTVMRHQAALRAADEIEACFTEPILGQFAVSMVIICVTAYQLAVSSEIAYAAYECPWYSCSLGFRRALLVVM</sequence>
<proteinExistence type="predicted"/>
<dbReference type="GO" id="GO:0004984">
    <property type="term" value="F:olfactory receptor activity"/>
    <property type="evidence" value="ECO:0007669"/>
    <property type="project" value="InterPro"/>
</dbReference>
<evidence type="ECO:0000256" key="4">
    <source>
        <dbReference type="ARBA" id="ARBA00022692"/>
    </source>
</evidence>
<dbReference type="Proteomes" id="UP000037510">
    <property type="component" value="Unassembled WGS sequence"/>
</dbReference>
<keyword evidence="9" id="KW-0807">Transducer</keyword>
<protein>
    <submittedName>
        <fullName evidence="10">Odorant receptor</fullName>
    </submittedName>
</protein>
<keyword evidence="11" id="KW-1185">Reference proteome</keyword>
<evidence type="ECO:0000256" key="2">
    <source>
        <dbReference type="ARBA" id="ARBA00022475"/>
    </source>
</evidence>
<evidence type="ECO:0000313" key="10">
    <source>
        <dbReference type="EMBL" id="KOB70068.1"/>
    </source>
</evidence>
<dbReference type="STRING" id="104452.A0A0L7L3J3"/>
<evidence type="ECO:0000256" key="9">
    <source>
        <dbReference type="ARBA" id="ARBA00023224"/>
    </source>
</evidence>